<dbReference type="EMBL" id="BONQ01000047">
    <property type="protein sequence ID" value="GIG44950.1"/>
    <property type="molecule type" value="Genomic_DNA"/>
</dbReference>
<dbReference type="NCBIfam" id="TIGR03769">
    <property type="entry name" value="P_ac_wall_RPT"/>
    <property type="match status" value="1"/>
</dbReference>
<evidence type="ECO:0000313" key="2">
    <source>
        <dbReference type="EMBL" id="GIG44950.1"/>
    </source>
</evidence>
<dbReference type="AlphaFoldDB" id="A0A919UAQ6"/>
<proteinExistence type="predicted"/>
<dbReference type="NCBIfam" id="NF038134">
    <property type="entry name" value="choice_anch_M"/>
    <property type="match status" value="1"/>
</dbReference>
<sequence>MRVRVPLLGAAAAALTVAVLAVGTPAQAAGVVLSQGHVDAVDVAFEDGGFEVSVHDETVDPGVERDPASVVFKVPSQAAVTVPADPAYAFLGAPGSTVYVLPEVQDPALLWAGLATEELEPGVFTGDSVRIRFRQVLGPDGFSLFATDPAGAPLVAVDSENGLPDTVTLPVATHAHYNWAFERPGTYRIKVDVTAKLAATGATVTSDPVWLKFVVCA</sequence>
<protein>
    <recommendedName>
        <fullName evidence="4">Surface-anchored protein</fullName>
    </recommendedName>
</protein>
<feature type="signal peptide" evidence="1">
    <location>
        <begin position="1"/>
        <end position="28"/>
    </location>
</feature>
<evidence type="ECO:0000313" key="3">
    <source>
        <dbReference type="Proteomes" id="UP000660611"/>
    </source>
</evidence>
<dbReference type="InterPro" id="IPR022435">
    <property type="entry name" value="Surface-anchored_actinobac"/>
</dbReference>
<evidence type="ECO:0000256" key="1">
    <source>
        <dbReference type="SAM" id="SignalP"/>
    </source>
</evidence>
<dbReference type="RefSeq" id="WP_203846751.1">
    <property type="nucleotide sequence ID" value="NZ_BAAAVW010000007.1"/>
</dbReference>
<reference evidence="2" key="1">
    <citation type="submission" date="2021-01" db="EMBL/GenBank/DDBJ databases">
        <title>Whole genome shotgun sequence of Dactylosporangium siamense NBRC 106093.</title>
        <authorList>
            <person name="Komaki H."/>
            <person name="Tamura T."/>
        </authorList>
    </citation>
    <scope>NUCLEOTIDE SEQUENCE</scope>
    <source>
        <strain evidence="2">NBRC 106093</strain>
    </source>
</reference>
<gene>
    <name evidence="2" type="ORF">Dsi01nite_029910</name>
</gene>
<keyword evidence="1" id="KW-0732">Signal</keyword>
<evidence type="ECO:0008006" key="4">
    <source>
        <dbReference type="Google" id="ProtNLM"/>
    </source>
</evidence>
<keyword evidence="3" id="KW-1185">Reference proteome</keyword>
<dbReference type="Proteomes" id="UP000660611">
    <property type="component" value="Unassembled WGS sequence"/>
</dbReference>
<comment type="caution">
    <text evidence="2">The sequence shown here is derived from an EMBL/GenBank/DDBJ whole genome shotgun (WGS) entry which is preliminary data.</text>
</comment>
<accession>A0A919UAQ6</accession>
<organism evidence="2 3">
    <name type="scientific">Dactylosporangium siamense</name>
    <dbReference type="NCBI Taxonomy" id="685454"/>
    <lineage>
        <taxon>Bacteria</taxon>
        <taxon>Bacillati</taxon>
        <taxon>Actinomycetota</taxon>
        <taxon>Actinomycetes</taxon>
        <taxon>Micromonosporales</taxon>
        <taxon>Micromonosporaceae</taxon>
        <taxon>Dactylosporangium</taxon>
    </lineage>
</organism>
<feature type="chain" id="PRO_5037964863" description="Surface-anchored protein" evidence="1">
    <location>
        <begin position="29"/>
        <end position="217"/>
    </location>
</feature>
<name>A0A919UAQ6_9ACTN</name>